<dbReference type="EMBL" id="NBNE01004067">
    <property type="protein sequence ID" value="OWZ06190.1"/>
    <property type="molecule type" value="Genomic_DNA"/>
</dbReference>
<dbReference type="PANTHER" id="PTHR33889">
    <property type="entry name" value="OS04G0681850 PROTEIN"/>
    <property type="match status" value="1"/>
</dbReference>
<dbReference type="OrthoDB" id="129240at2759"/>
<accession>A0A225VNT1</accession>
<gene>
    <name evidence="1" type="ORF">PHMEG_00021589</name>
</gene>
<sequence>MPRPRGKRDLAIQTKISVALFLTDRAAVGARAKAAVTASAERYGLSIATVWKIWRDRHDVAALLKTPRSSYRPRAASKTREEIAALVAAVPVVERQTLASLSKGTVIPCTSLWRYMKNGWLRRAVAHVNPTLTETHKFRRLLFCLAHVERPIGLKLNII</sequence>
<organism evidence="1 2">
    <name type="scientific">Phytophthora megakarya</name>
    <dbReference type="NCBI Taxonomy" id="4795"/>
    <lineage>
        <taxon>Eukaryota</taxon>
        <taxon>Sar</taxon>
        <taxon>Stramenopiles</taxon>
        <taxon>Oomycota</taxon>
        <taxon>Peronosporomycetes</taxon>
        <taxon>Peronosporales</taxon>
        <taxon>Peronosporaceae</taxon>
        <taxon>Phytophthora</taxon>
    </lineage>
</organism>
<evidence type="ECO:0008006" key="3">
    <source>
        <dbReference type="Google" id="ProtNLM"/>
    </source>
</evidence>
<comment type="caution">
    <text evidence="1">The sequence shown here is derived from an EMBL/GenBank/DDBJ whole genome shotgun (WGS) entry which is preliminary data.</text>
</comment>
<proteinExistence type="predicted"/>
<dbReference type="AlphaFoldDB" id="A0A225VNT1"/>
<dbReference type="PANTHER" id="PTHR33889:SF1">
    <property type="entry name" value="OS03G0834800 PROTEIN"/>
    <property type="match status" value="1"/>
</dbReference>
<name>A0A225VNT1_9STRA</name>
<dbReference type="Proteomes" id="UP000198211">
    <property type="component" value="Unassembled WGS sequence"/>
</dbReference>
<evidence type="ECO:0000313" key="2">
    <source>
        <dbReference type="Proteomes" id="UP000198211"/>
    </source>
</evidence>
<keyword evidence="2" id="KW-1185">Reference proteome</keyword>
<evidence type="ECO:0000313" key="1">
    <source>
        <dbReference type="EMBL" id="OWZ06190.1"/>
    </source>
</evidence>
<reference evidence="2" key="1">
    <citation type="submission" date="2017-03" db="EMBL/GenBank/DDBJ databases">
        <title>Phytopthora megakarya and P. palmivora, two closely related causual agents of cacao black pod achieved similar genome size and gene model numbers by different mechanisms.</title>
        <authorList>
            <person name="Ali S."/>
            <person name="Shao J."/>
            <person name="Larry D.J."/>
            <person name="Kronmiller B."/>
            <person name="Shen D."/>
            <person name="Strem M.D."/>
            <person name="Melnick R.L."/>
            <person name="Guiltinan M.J."/>
            <person name="Tyler B.M."/>
            <person name="Meinhardt L.W."/>
            <person name="Bailey B.A."/>
        </authorList>
    </citation>
    <scope>NUCLEOTIDE SEQUENCE [LARGE SCALE GENOMIC DNA]</scope>
    <source>
        <strain evidence="2">zdho120</strain>
    </source>
</reference>
<protein>
    <recommendedName>
        <fullName evidence="3">Transposase</fullName>
    </recommendedName>
</protein>